<keyword evidence="1" id="KW-1185">Reference proteome</keyword>
<proteinExistence type="predicted"/>
<name>A0A915HRY5_ROMCU</name>
<dbReference type="Proteomes" id="UP000887565">
    <property type="component" value="Unplaced"/>
</dbReference>
<accession>A0A915HRY5</accession>
<organism evidence="1 2">
    <name type="scientific">Romanomermis culicivorax</name>
    <name type="common">Nematode worm</name>
    <dbReference type="NCBI Taxonomy" id="13658"/>
    <lineage>
        <taxon>Eukaryota</taxon>
        <taxon>Metazoa</taxon>
        <taxon>Ecdysozoa</taxon>
        <taxon>Nematoda</taxon>
        <taxon>Enoplea</taxon>
        <taxon>Dorylaimia</taxon>
        <taxon>Mermithida</taxon>
        <taxon>Mermithoidea</taxon>
        <taxon>Mermithidae</taxon>
        <taxon>Romanomermis</taxon>
    </lineage>
</organism>
<evidence type="ECO:0000313" key="2">
    <source>
        <dbReference type="WBParaSite" id="nRc.2.0.1.t04190-RA"/>
    </source>
</evidence>
<evidence type="ECO:0000313" key="1">
    <source>
        <dbReference type="Proteomes" id="UP000887565"/>
    </source>
</evidence>
<dbReference type="AlphaFoldDB" id="A0A915HRY5"/>
<dbReference type="WBParaSite" id="nRc.2.0.1.t04190-RA">
    <property type="protein sequence ID" value="nRc.2.0.1.t04190-RA"/>
    <property type="gene ID" value="nRc.2.0.1.g04190"/>
</dbReference>
<reference evidence="2" key="1">
    <citation type="submission" date="2022-11" db="UniProtKB">
        <authorList>
            <consortium name="WormBaseParasite"/>
        </authorList>
    </citation>
    <scope>IDENTIFICATION</scope>
</reference>
<protein>
    <submittedName>
        <fullName evidence="2">Uncharacterized protein</fullName>
    </submittedName>
</protein>
<sequence length="20" mass="2204">MVKGFKIGTNPTAYKTFGRS</sequence>